<organism evidence="6 7">
    <name type="scientific">Rosistilla ulvae</name>
    <dbReference type="NCBI Taxonomy" id="1930277"/>
    <lineage>
        <taxon>Bacteria</taxon>
        <taxon>Pseudomonadati</taxon>
        <taxon>Planctomycetota</taxon>
        <taxon>Planctomycetia</taxon>
        <taxon>Pirellulales</taxon>
        <taxon>Pirellulaceae</taxon>
        <taxon>Rosistilla</taxon>
    </lineage>
</organism>
<dbReference type="PANTHER" id="PTHR42742">
    <property type="entry name" value="TRANSCRIPTIONAL REPRESSOR MPRA"/>
    <property type="match status" value="1"/>
</dbReference>
<feature type="domain" description="Phosphomannose isomerase type I catalytic" evidence="5">
    <location>
        <begin position="6"/>
        <end position="109"/>
    </location>
</feature>
<dbReference type="GO" id="GO:0005975">
    <property type="term" value="P:carbohydrate metabolic process"/>
    <property type="evidence" value="ECO:0007669"/>
    <property type="project" value="InterPro"/>
</dbReference>
<keyword evidence="7" id="KW-1185">Reference proteome</keyword>
<dbReference type="SUPFAM" id="SSF51182">
    <property type="entry name" value="RmlC-like cupins"/>
    <property type="match status" value="1"/>
</dbReference>
<gene>
    <name evidence="6" type="primary">yvyI</name>
    <name evidence="6" type="ORF">EC9_00780</name>
</gene>
<dbReference type="Gene3D" id="2.60.120.10">
    <property type="entry name" value="Jelly Rolls"/>
    <property type="match status" value="2"/>
</dbReference>
<keyword evidence="1 3" id="KW-0479">Metal-binding</keyword>
<keyword evidence="6" id="KW-0413">Isomerase</keyword>
<protein>
    <submittedName>
        <fullName evidence="6">Mannose-6-phosphate isomerase YvyI</fullName>
        <ecNumber evidence="6">5.3.1.8</ecNumber>
    </submittedName>
</protein>
<dbReference type="EC" id="5.3.1.8" evidence="6"/>
<evidence type="ECO:0000256" key="2">
    <source>
        <dbReference type="ARBA" id="ARBA00022833"/>
    </source>
</evidence>
<accession>A0A517LTG7</accession>
<comment type="cofactor">
    <cofactor evidence="3">
        <name>Zn(2+)</name>
        <dbReference type="ChEBI" id="CHEBI:29105"/>
    </cofactor>
    <text evidence="3">Binds 1 zinc ion per subunit.</text>
</comment>
<evidence type="ECO:0000256" key="1">
    <source>
        <dbReference type="ARBA" id="ARBA00022723"/>
    </source>
</evidence>
<dbReference type="InterPro" id="IPR014628">
    <property type="entry name" value="Man6P_isomerase_Firm_short"/>
</dbReference>
<keyword evidence="2 3" id="KW-0862">Zinc</keyword>
<dbReference type="CDD" id="cd07010">
    <property type="entry name" value="cupin_PMI_type_I_N_bac"/>
    <property type="match status" value="1"/>
</dbReference>
<sequence length="322" mass="34458">MQAPLRFQPLFREYIWGARRLGSVLGKPIGDAPRYAESWEIVDHGEDQSIVADGPLAGQSLSDLLRTSAADLLGAELACDRFPLLLKYLDCDRVLSVQVHPDDAYAQKMTPPDLGKTEAWYIIAADPGSLIYAGLKAGVGPEELRAACAAGRTEDVLHTLQPSAGDCVFIPAGTVHALGSGLLVAEIQQSSDTTFRLFDWNRVDDAGNSRPLHVSQAIEVTDYGRGPVEFQKPQSLPTGGQRLVGCDKFFLDRYCGGSQHEVGGDGRFRILTVVTGGASVAWRDGQSMPLPLGQTVLLPASLGQVQLLGGDADTVVLCMGMP</sequence>
<dbReference type="Pfam" id="PF20511">
    <property type="entry name" value="PMI_typeI_cat"/>
    <property type="match status" value="1"/>
</dbReference>
<name>A0A517LTG7_9BACT</name>
<dbReference type="PANTHER" id="PTHR42742:SF3">
    <property type="entry name" value="FRUCTOKINASE"/>
    <property type="match status" value="1"/>
</dbReference>
<feature type="binding site" evidence="3">
    <location>
        <position position="118"/>
    </location>
    <ligand>
        <name>Zn(2+)</name>
        <dbReference type="ChEBI" id="CHEBI:29105"/>
    </ligand>
</feature>
<dbReference type="AlphaFoldDB" id="A0A517LTG7"/>
<dbReference type="InterPro" id="IPR046457">
    <property type="entry name" value="PMI_typeI_cat"/>
</dbReference>
<feature type="active site" evidence="4">
    <location>
        <position position="196"/>
    </location>
</feature>
<dbReference type="InterPro" id="IPR011051">
    <property type="entry name" value="RmlC_Cupin_sf"/>
</dbReference>
<proteinExistence type="predicted"/>
<feature type="binding site" evidence="3">
    <location>
        <position position="176"/>
    </location>
    <ligand>
        <name>Zn(2+)</name>
        <dbReference type="ChEBI" id="CHEBI:29105"/>
    </ligand>
</feature>
<evidence type="ECO:0000256" key="3">
    <source>
        <dbReference type="PIRSR" id="PIRSR036894-1"/>
    </source>
</evidence>
<dbReference type="RefSeq" id="WP_145341387.1">
    <property type="nucleotide sequence ID" value="NZ_CP036261.1"/>
</dbReference>
<evidence type="ECO:0000313" key="6">
    <source>
        <dbReference type="EMBL" id="QDS85920.1"/>
    </source>
</evidence>
<dbReference type="PIRSF" id="PIRSF036894">
    <property type="entry name" value="PMI_Firm_short"/>
    <property type="match status" value="1"/>
</dbReference>
<dbReference type="GO" id="GO:0004476">
    <property type="term" value="F:mannose-6-phosphate isomerase activity"/>
    <property type="evidence" value="ECO:0007669"/>
    <property type="project" value="UniProtKB-EC"/>
</dbReference>
<evidence type="ECO:0000259" key="5">
    <source>
        <dbReference type="Pfam" id="PF20511"/>
    </source>
</evidence>
<dbReference type="EMBL" id="CP036261">
    <property type="protein sequence ID" value="QDS85920.1"/>
    <property type="molecule type" value="Genomic_DNA"/>
</dbReference>
<dbReference type="GO" id="GO:0008270">
    <property type="term" value="F:zinc ion binding"/>
    <property type="evidence" value="ECO:0007669"/>
    <property type="project" value="InterPro"/>
</dbReference>
<evidence type="ECO:0000313" key="7">
    <source>
        <dbReference type="Proteomes" id="UP000319557"/>
    </source>
</evidence>
<dbReference type="KEGG" id="ruv:EC9_00780"/>
<evidence type="ECO:0000256" key="4">
    <source>
        <dbReference type="PIRSR" id="PIRSR036894-2"/>
    </source>
</evidence>
<dbReference type="Proteomes" id="UP000319557">
    <property type="component" value="Chromosome"/>
</dbReference>
<reference evidence="6 7" key="1">
    <citation type="submission" date="2019-02" db="EMBL/GenBank/DDBJ databases">
        <title>Deep-cultivation of Planctomycetes and their phenomic and genomic characterization uncovers novel biology.</title>
        <authorList>
            <person name="Wiegand S."/>
            <person name="Jogler M."/>
            <person name="Boedeker C."/>
            <person name="Pinto D."/>
            <person name="Vollmers J."/>
            <person name="Rivas-Marin E."/>
            <person name="Kohn T."/>
            <person name="Peeters S.H."/>
            <person name="Heuer A."/>
            <person name="Rast P."/>
            <person name="Oberbeckmann S."/>
            <person name="Bunk B."/>
            <person name="Jeske O."/>
            <person name="Meyerdierks A."/>
            <person name="Storesund J.E."/>
            <person name="Kallscheuer N."/>
            <person name="Luecker S."/>
            <person name="Lage O.M."/>
            <person name="Pohl T."/>
            <person name="Merkel B.J."/>
            <person name="Hornburger P."/>
            <person name="Mueller R.-W."/>
            <person name="Bruemmer F."/>
            <person name="Labrenz M."/>
            <person name="Spormann A.M."/>
            <person name="Op den Camp H."/>
            <person name="Overmann J."/>
            <person name="Amann R."/>
            <person name="Jetten M.S.M."/>
            <person name="Mascher T."/>
            <person name="Medema M.H."/>
            <person name="Devos D.P."/>
            <person name="Kaster A.-K."/>
            <person name="Ovreas L."/>
            <person name="Rohde M."/>
            <person name="Galperin M.Y."/>
            <person name="Jogler C."/>
        </authorList>
    </citation>
    <scope>NUCLEOTIDE SEQUENCE [LARGE SCALE GENOMIC DNA]</scope>
    <source>
        <strain evidence="6 7">EC9</strain>
    </source>
</reference>
<dbReference type="InterPro" id="IPR051804">
    <property type="entry name" value="Carb_Metab_Reg_Kinase/Isom"/>
</dbReference>
<dbReference type="OrthoDB" id="9808275at2"/>
<dbReference type="InterPro" id="IPR014710">
    <property type="entry name" value="RmlC-like_jellyroll"/>
</dbReference>
<feature type="binding site" evidence="3">
    <location>
        <position position="100"/>
    </location>
    <ligand>
        <name>Zn(2+)</name>
        <dbReference type="ChEBI" id="CHEBI:29105"/>
    </ligand>
</feature>